<dbReference type="RefSeq" id="XP_031548582.1">
    <property type="nucleotide sequence ID" value="XM_031692722.1"/>
</dbReference>
<name>A0A6P8H789_ACTTE</name>
<dbReference type="Gene3D" id="1.10.1410.40">
    <property type="match status" value="1"/>
</dbReference>
<keyword evidence="2" id="KW-0067">ATP-binding</keyword>
<dbReference type="GO" id="GO:0016779">
    <property type="term" value="F:nucleotidyltransferase activity"/>
    <property type="evidence" value="ECO:0007669"/>
    <property type="project" value="UniProtKB-ARBA"/>
</dbReference>
<dbReference type="PANTHER" id="PTHR10656">
    <property type="entry name" value="CELL FATE DETERMINING PROTEIN MAB21-RELATED"/>
    <property type="match status" value="1"/>
</dbReference>
<dbReference type="GeneID" id="116286269"/>
<evidence type="ECO:0000313" key="6">
    <source>
        <dbReference type="RefSeq" id="XP_031548582.1"/>
    </source>
</evidence>
<feature type="compositionally biased region" description="Basic and acidic residues" evidence="3">
    <location>
        <begin position="313"/>
        <end position="324"/>
    </location>
</feature>
<dbReference type="InterPro" id="IPR046906">
    <property type="entry name" value="Mab-21_HhH/H2TH-like"/>
</dbReference>
<gene>
    <name evidence="6" type="primary">LOC116286269</name>
</gene>
<dbReference type="PANTHER" id="PTHR10656:SF69">
    <property type="entry name" value="MAB-21-LIKE HHH_H2TH-LIKE DOMAIN-CONTAINING PROTEIN"/>
    <property type="match status" value="1"/>
</dbReference>
<keyword evidence="2" id="KW-0547">Nucleotide-binding</keyword>
<organism evidence="5 6">
    <name type="scientific">Actinia tenebrosa</name>
    <name type="common">Australian red waratah sea anemone</name>
    <dbReference type="NCBI Taxonomy" id="6105"/>
    <lineage>
        <taxon>Eukaryota</taxon>
        <taxon>Metazoa</taxon>
        <taxon>Cnidaria</taxon>
        <taxon>Anthozoa</taxon>
        <taxon>Hexacorallia</taxon>
        <taxon>Actiniaria</taxon>
        <taxon>Actiniidae</taxon>
        <taxon>Actinia</taxon>
    </lineage>
</organism>
<evidence type="ECO:0000259" key="4">
    <source>
        <dbReference type="Pfam" id="PF20266"/>
    </source>
</evidence>
<accession>A0A6P8H789</accession>
<reference evidence="6" key="1">
    <citation type="submission" date="2025-08" db="UniProtKB">
        <authorList>
            <consortium name="RefSeq"/>
        </authorList>
    </citation>
    <scope>IDENTIFICATION</scope>
</reference>
<dbReference type="Pfam" id="PF20266">
    <property type="entry name" value="Mab-21_C"/>
    <property type="match status" value="1"/>
</dbReference>
<dbReference type="GO" id="GO:0005524">
    <property type="term" value="F:ATP binding"/>
    <property type="evidence" value="ECO:0007669"/>
    <property type="project" value="UniProtKB-KW"/>
</dbReference>
<dbReference type="InParanoid" id="A0A6P8H789"/>
<proteinExistence type="predicted"/>
<dbReference type="InterPro" id="IPR024810">
    <property type="entry name" value="MAB21L/cGLR"/>
</dbReference>
<evidence type="ECO:0000256" key="3">
    <source>
        <dbReference type="SAM" id="MobiDB-lite"/>
    </source>
</evidence>
<keyword evidence="5" id="KW-1185">Reference proteome</keyword>
<dbReference type="KEGG" id="aten:116286269"/>
<comment type="cofactor">
    <cofactor evidence="1">
        <name>Mg(2+)</name>
        <dbReference type="ChEBI" id="CHEBI:18420"/>
    </cofactor>
</comment>
<dbReference type="OrthoDB" id="6112914at2759"/>
<dbReference type="Proteomes" id="UP000515163">
    <property type="component" value="Unplaced"/>
</dbReference>
<protein>
    <submittedName>
        <fullName evidence="6">Uncharacterized protein LOC116286269</fullName>
    </submittedName>
</protein>
<sequence>MQPVTSSDKISRSFVYNSKETGSSSISLFVTAKMAELELSGFDKKSQVWLQPFSEIINCMFPMEYVYGEWIWWQATSEAKSIDPESLCSKAPSLIDTGSQVEGFCIPIFFVGKTEETFIDNPSQKRDHWQPDLDGMHLNDCFVVNKETDKAIPIFTVEHASDDPRYVHLRFTDEWKEHQPSYKNATFVNHTYSLPGKNYDDKKLSKLNEGRESDELFTYEMHGPVWKLEGKGLLSYEEDSTGVFKYPLAWPEPAMEWLVRSRTNGWPSLELLKDILESGCHLAPVGRGKRQNEPMEFLEYRKNPEKPSSSSCRETDPENPNDRDIMDETEWRLSFSVAENKLGQSVSPVQRHVLVLLKMIKKVYFPDVISSYLLKNLLFWEIENQDPSFWTEANSGKCLLLMLDRLQKSLEEGHLPHYIIPQSNLLQNEDPAKLAEGAAMIHDVRRSILTKTISLLKRCHSMTYQSQIYINNLQGLDLLVAKTRDKSLAEQDVTALTISVIALFIKQAKEEVKSMLRNVVFGDDENIKTLMHIPLYAYESVLARSLCKIWYLKPDKSSQEKSNEEEFKSFVRQETTELSTGDEFIALALAFYAEVRAGRDMSFLVPQTSVMERTKEIHREEARNQFLEAQAPVMEILGLLCQSDLKTIQKKVSEDLDGQLESLTRDRIEMEVTKEIQKLFLERCSSSQKENADDN</sequence>
<evidence type="ECO:0000256" key="2">
    <source>
        <dbReference type="ARBA" id="ARBA00022840"/>
    </source>
</evidence>
<evidence type="ECO:0000313" key="5">
    <source>
        <dbReference type="Proteomes" id="UP000515163"/>
    </source>
</evidence>
<feature type="domain" description="Mab-21-like HhH/H2TH-like" evidence="4">
    <location>
        <begin position="351"/>
        <end position="439"/>
    </location>
</feature>
<feature type="region of interest" description="Disordered" evidence="3">
    <location>
        <begin position="300"/>
        <end position="324"/>
    </location>
</feature>
<evidence type="ECO:0000256" key="1">
    <source>
        <dbReference type="ARBA" id="ARBA00001946"/>
    </source>
</evidence>
<dbReference type="AlphaFoldDB" id="A0A6P8H789"/>
<dbReference type="SMART" id="SM01265">
    <property type="entry name" value="Mab-21"/>
    <property type="match status" value="1"/>
</dbReference>